<organism evidence="1 2">
    <name type="scientific">Tetrahymena thermophila (strain SB210)</name>
    <dbReference type="NCBI Taxonomy" id="312017"/>
    <lineage>
        <taxon>Eukaryota</taxon>
        <taxon>Sar</taxon>
        <taxon>Alveolata</taxon>
        <taxon>Ciliophora</taxon>
        <taxon>Intramacronucleata</taxon>
        <taxon>Oligohymenophorea</taxon>
        <taxon>Hymenostomatida</taxon>
        <taxon>Tetrahymenina</taxon>
        <taxon>Tetrahymenidae</taxon>
        <taxon>Tetrahymena</taxon>
    </lineage>
</organism>
<evidence type="ECO:0000313" key="2">
    <source>
        <dbReference type="Proteomes" id="UP000009168"/>
    </source>
</evidence>
<gene>
    <name evidence="1" type="ORF">TTHERM_01256580</name>
</gene>
<protein>
    <submittedName>
        <fullName evidence="1">Zinc finger transcription factor sma protein, putative</fullName>
    </submittedName>
</protein>
<dbReference type="AlphaFoldDB" id="Q239K9"/>
<accession>Q239K9</accession>
<proteinExistence type="predicted"/>
<dbReference type="InParanoid" id="Q239K9"/>
<reference evidence="2" key="1">
    <citation type="journal article" date="2006" name="PLoS Biol.">
        <title>Macronuclear genome sequence of the ciliate Tetrahymena thermophila, a model eukaryote.</title>
        <authorList>
            <person name="Eisen J.A."/>
            <person name="Coyne R.S."/>
            <person name="Wu M."/>
            <person name="Wu D."/>
            <person name="Thiagarajan M."/>
            <person name="Wortman J.R."/>
            <person name="Badger J.H."/>
            <person name="Ren Q."/>
            <person name="Amedeo P."/>
            <person name="Jones K.M."/>
            <person name="Tallon L.J."/>
            <person name="Delcher A.L."/>
            <person name="Salzberg S.L."/>
            <person name="Silva J.C."/>
            <person name="Haas B.J."/>
            <person name="Majoros W.H."/>
            <person name="Farzad M."/>
            <person name="Carlton J.M."/>
            <person name="Smith R.K. Jr."/>
            <person name="Garg J."/>
            <person name="Pearlman R.E."/>
            <person name="Karrer K.M."/>
            <person name="Sun L."/>
            <person name="Manning G."/>
            <person name="Elde N.C."/>
            <person name="Turkewitz A.P."/>
            <person name="Asai D.J."/>
            <person name="Wilkes D.E."/>
            <person name="Wang Y."/>
            <person name="Cai H."/>
            <person name="Collins K."/>
            <person name="Stewart B.A."/>
            <person name="Lee S.R."/>
            <person name="Wilamowska K."/>
            <person name="Weinberg Z."/>
            <person name="Ruzzo W.L."/>
            <person name="Wloga D."/>
            <person name="Gaertig J."/>
            <person name="Frankel J."/>
            <person name="Tsao C.-C."/>
            <person name="Gorovsky M.A."/>
            <person name="Keeling P.J."/>
            <person name="Waller R.F."/>
            <person name="Patron N.J."/>
            <person name="Cherry J.M."/>
            <person name="Stover N.A."/>
            <person name="Krieger C.J."/>
            <person name="del Toro C."/>
            <person name="Ryder H.F."/>
            <person name="Williamson S.C."/>
            <person name="Barbeau R.A."/>
            <person name="Hamilton E.P."/>
            <person name="Orias E."/>
        </authorList>
    </citation>
    <scope>NUCLEOTIDE SEQUENCE [LARGE SCALE GENOMIC DNA]</scope>
    <source>
        <strain evidence="2">SB210</strain>
    </source>
</reference>
<evidence type="ECO:0000313" key="1">
    <source>
        <dbReference type="EMBL" id="EAR93220.2"/>
    </source>
</evidence>
<dbReference type="GeneID" id="7842458"/>
<dbReference type="HOGENOM" id="CLU_661384_0_0_1"/>
<name>Q239K9_TETTS</name>
<sequence length="756" mass="89296">MQAPIQTDSDKTKEEIDQNWQWNVCNTSIKILETDSEKIIDLTPSNVLELPPNSTRYKVDLLIKNESAFMFSGVWEWHKSWKIPTINCTLNITDPQTNESIILPKSEVYAEIYAVKEFQQNSTHLENVSILGENRSYFKNSQCSFKYLKFIKTSYDYSGSNFQLVIAVYLNQINEKYPIVLESRISPPIFVYNRYGCGVSCGCYKTKIKNYFFDPFLPESLDRKYVKRFSRKKHSKDLPIENDINGLSNFISAPNIRFKIKHPVFLAIKFSYCVKMYHNTNLIPYSDDYLEFLQVVQYNLQTTYINSKMKNDITIQEIPLILYVEHTLSLESIELKRIRDFFKLINENVVQIVQDPQTIPENFKEVKDIERIKEAYQKAYLSLIKIKDELKSPTDSEEESSQDTSKEQLIKKYKTEKSELETVTEGVQKLQINNNLPQQNLFDEEKISQNSLQSGQLQGSNQNTKNSNQFGSILDFTFNKNDSILNDVKLSVFTGINFGQQSWFEDQIGEIRQFNDDIKYTNDDINHDQNDYFYQQTRLSVQQSENYKEDIMNSKLLHQPEAKFENQGSSYQILSSIQQKNQQLTSYGQINQQEQPNLIINKEIFQQNQMKTQADQVSMHHYSQNMMQHKHQYFTQMSQYQNFNQIRDINMPSFEKDSQSHNNNSQFLNNQINQQTNDDFSNQFQQNQNETYQQKNTLQNSFQQFWLNPNNQFQQFQHQHLIQQSNVDDQFNQNNFIRHLNSPSTYQKEHDMQEEK</sequence>
<dbReference type="EMBL" id="GG662730">
    <property type="protein sequence ID" value="EAR93220.2"/>
    <property type="molecule type" value="Genomic_DNA"/>
</dbReference>
<dbReference type="KEGG" id="tet:TTHERM_01256580"/>
<keyword evidence="2" id="KW-1185">Reference proteome</keyword>
<dbReference type="RefSeq" id="XP_001013465.2">
    <property type="nucleotide sequence ID" value="XM_001013465.2"/>
</dbReference>
<dbReference type="Proteomes" id="UP000009168">
    <property type="component" value="Unassembled WGS sequence"/>
</dbReference>
<dbReference type="OrthoDB" id="1305at2759"/>